<name>A0AAQ3QXB8_9BACT</name>
<organism evidence="2 3">
    <name type="scientific">Rubellicoccus peritrichatus</name>
    <dbReference type="NCBI Taxonomy" id="3080537"/>
    <lineage>
        <taxon>Bacteria</taxon>
        <taxon>Pseudomonadati</taxon>
        <taxon>Verrucomicrobiota</taxon>
        <taxon>Opitutia</taxon>
        <taxon>Puniceicoccales</taxon>
        <taxon>Cerasicoccaceae</taxon>
        <taxon>Rubellicoccus</taxon>
    </lineage>
</organism>
<keyword evidence="1" id="KW-0472">Membrane</keyword>
<dbReference type="Proteomes" id="UP001304300">
    <property type="component" value="Chromosome"/>
</dbReference>
<gene>
    <name evidence="2" type="ORF">RZN69_10505</name>
</gene>
<feature type="transmembrane region" description="Helical" evidence="1">
    <location>
        <begin position="41"/>
        <end position="57"/>
    </location>
</feature>
<feature type="transmembrane region" description="Helical" evidence="1">
    <location>
        <begin position="224"/>
        <end position="243"/>
    </location>
</feature>
<feature type="transmembrane region" description="Helical" evidence="1">
    <location>
        <begin position="94"/>
        <end position="113"/>
    </location>
</feature>
<feature type="transmembrane region" description="Helical" evidence="1">
    <location>
        <begin position="69"/>
        <end position="87"/>
    </location>
</feature>
<dbReference type="RefSeq" id="WP_317836075.1">
    <property type="nucleotide sequence ID" value="NZ_CP136920.1"/>
</dbReference>
<evidence type="ECO:0000313" key="2">
    <source>
        <dbReference type="EMBL" id="WOO43518.1"/>
    </source>
</evidence>
<evidence type="ECO:0000256" key="1">
    <source>
        <dbReference type="SAM" id="Phobius"/>
    </source>
</evidence>
<feature type="transmembrane region" description="Helical" evidence="1">
    <location>
        <begin position="119"/>
        <end position="139"/>
    </location>
</feature>
<keyword evidence="1" id="KW-0812">Transmembrane</keyword>
<keyword evidence="1" id="KW-1133">Transmembrane helix</keyword>
<dbReference type="AlphaFoldDB" id="A0AAQ3QXB8"/>
<dbReference type="EMBL" id="CP136920">
    <property type="protein sequence ID" value="WOO43518.1"/>
    <property type="molecule type" value="Genomic_DNA"/>
</dbReference>
<evidence type="ECO:0000313" key="3">
    <source>
        <dbReference type="Proteomes" id="UP001304300"/>
    </source>
</evidence>
<keyword evidence="3" id="KW-1185">Reference proteome</keyword>
<dbReference type="NCBIfam" id="NF041646">
    <property type="entry name" value="VC0807_fam"/>
    <property type="match status" value="1"/>
</dbReference>
<protein>
    <submittedName>
        <fullName evidence="2">VC0807 family protein</fullName>
    </submittedName>
</protein>
<accession>A0AAQ3QXB8</accession>
<dbReference type="KEGG" id="puo:RZN69_10505"/>
<feature type="transmembrane region" description="Helical" evidence="1">
    <location>
        <begin position="177"/>
        <end position="204"/>
    </location>
</feature>
<sequence>MKSDTNQRGSNTILFQNQLAKPARMVVVATMSETAPKRENMWANLGFNIILPMLLLSKGEAWLSSVPPWGVLIIALAFPIGYFIYDLKERKKANGFSIIGFISVLLTGGIGLLKLSPMVFAIKETAVPLIFGVAVVASLKTKKPLIRMMLYNPSVMDVDKVDRALDTEEKRNGFNKLMVNCTWIIAASFLVSATLNFFITRIVVTTDPNIDQAAFTAEIGRQGFITWIVLTLATLPLMVFAMYKLFKGIKELTGYGLEDVILDAKKDKKEAVEANNSAE</sequence>
<reference evidence="2 3" key="1">
    <citation type="submission" date="2023-10" db="EMBL/GenBank/DDBJ databases">
        <title>Rubellicoccus peritrichatus gen. nov., sp. nov., isolated from an algae of coral reef tank.</title>
        <authorList>
            <person name="Luo J."/>
        </authorList>
    </citation>
    <scope>NUCLEOTIDE SEQUENCE [LARGE SCALE GENOMIC DNA]</scope>
    <source>
        <strain evidence="2 3">CR14</strain>
    </source>
</reference>
<proteinExistence type="predicted"/>